<protein>
    <submittedName>
        <fullName evidence="1">Uncharacterized protein</fullName>
    </submittedName>
</protein>
<dbReference type="EMBL" id="BMHE01000035">
    <property type="protein sequence ID" value="GFZ99150.1"/>
    <property type="molecule type" value="Genomic_DNA"/>
</dbReference>
<evidence type="ECO:0000313" key="1">
    <source>
        <dbReference type="EMBL" id="GFZ99150.1"/>
    </source>
</evidence>
<sequence>MPKYANASAEATAFLSERTGSSQLECFTYIDPEQADNSFFIVKTSNKVIHVSFAEINFDPTNYRSLLEGLYRAIYE</sequence>
<gene>
    <name evidence="1" type="ORF">GCM10008018_51670</name>
</gene>
<dbReference type="RefSeq" id="WP_189016848.1">
    <property type="nucleotide sequence ID" value="NZ_BMHE01000035.1"/>
</dbReference>
<proteinExistence type="predicted"/>
<keyword evidence="2" id="KW-1185">Reference proteome</keyword>
<dbReference type="Proteomes" id="UP000615455">
    <property type="component" value="Unassembled WGS sequence"/>
</dbReference>
<accession>A0ABQ1F4S0</accession>
<comment type="caution">
    <text evidence="1">The sequence shown here is derived from an EMBL/GenBank/DDBJ whole genome shotgun (WGS) entry which is preliminary data.</text>
</comment>
<evidence type="ECO:0000313" key="2">
    <source>
        <dbReference type="Proteomes" id="UP000615455"/>
    </source>
</evidence>
<name>A0ABQ1F4S0_9BACL</name>
<organism evidence="1 2">
    <name type="scientific">Paenibacillus marchantiophytorum</name>
    <dbReference type="NCBI Taxonomy" id="1619310"/>
    <lineage>
        <taxon>Bacteria</taxon>
        <taxon>Bacillati</taxon>
        <taxon>Bacillota</taxon>
        <taxon>Bacilli</taxon>
        <taxon>Bacillales</taxon>
        <taxon>Paenibacillaceae</taxon>
        <taxon>Paenibacillus</taxon>
    </lineage>
</organism>
<reference evidence="2" key="1">
    <citation type="journal article" date="2019" name="Int. J. Syst. Evol. Microbiol.">
        <title>The Global Catalogue of Microorganisms (GCM) 10K type strain sequencing project: providing services to taxonomists for standard genome sequencing and annotation.</title>
        <authorList>
            <consortium name="The Broad Institute Genomics Platform"/>
            <consortium name="The Broad Institute Genome Sequencing Center for Infectious Disease"/>
            <person name="Wu L."/>
            <person name="Ma J."/>
        </authorList>
    </citation>
    <scope>NUCLEOTIDE SEQUENCE [LARGE SCALE GENOMIC DNA]</scope>
    <source>
        <strain evidence="2">CGMCC 1.15043</strain>
    </source>
</reference>